<keyword evidence="3 6" id="KW-0238">DNA-binding</keyword>
<dbReference type="InterPro" id="IPR036390">
    <property type="entry name" value="WH_DNA-bd_sf"/>
</dbReference>
<keyword evidence="4" id="KW-0804">Transcription</keyword>
<dbReference type="GO" id="GO:0032993">
    <property type="term" value="C:protein-DNA complex"/>
    <property type="evidence" value="ECO:0007669"/>
    <property type="project" value="TreeGrafter"/>
</dbReference>
<dbReference type="InterPro" id="IPR036388">
    <property type="entry name" value="WH-like_DNA-bd_sf"/>
</dbReference>
<evidence type="ECO:0000256" key="3">
    <source>
        <dbReference type="ARBA" id="ARBA00023125"/>
    </source>
</evidence>
<dbReference type="InterPro" id="IPR005119">
    <property type="entry name" value="LysR_subst-bd"/>
</dbReference>
<keyword evidence="7" id="KW-1185">Reference proteome</keyword>
<keyword evidence="2" id="KW-0805">Transcription regulation</keyword>
<dbReference type="GO" id="GO:0003677">
    <property type="term" value="F:DNA binding"/>
    <property type="evidence" value="ECO:0007669"/>
    <property type="project" value="UniProtKB-KW"/>
</dbReference>
<dbReference type="CDD" id="cd08414">
    <property type="entry name" value="PBP2_LTTR_aromatics_like"/>
    <property type="match status" value="1"/>
</dbReference>
<dbReference type="EMBL" id="FZPA01000005">
    <property type="protein sequence ID" value="SNS79051.1"/>
    <property type="molecule type" value="Genomic_DNA"/>
</dbReference>
<feature type="domain" description="HTH lysR-type" evidence="5">
    <location>
        <begin position="1"/>
        <end position="58"/>
    </location>
</feature>
<reference evidence="6 7" key="1">
    <citation type="submission" date="2017-06" db="EMBL/GenBank/DDBJ databases">
        <authorList>
            <person name="Kim H.J."/>
            <person name="Triplett B.A."/>
        </authorList>
    </citation>
    <scope>NUCLEOTIDE SEQUENCE [LARGE SCALE GENOMIC DNA]</scope>
    <source>
        <strain evidence="6 7">DS15</strain>
    </source>
</reference>
<dbReference type="Pfam" id="PF03466">
    <property type="entry name" value="LysR_substrate"/>
    <property type="match status" value="1"/>
</dbReference>
<dbReference type="SUPFAM" id="SSF46785">
    <property type="entry name" value="Winged helix' DNA-binding domain"/>
    <property type="match status" value="1"/>
</dbReference>
<dbReference type="PANTHER" id="PTHR30346:SF0">
    <property type="entry name" value="HCA OPERON TRANSCRIPTIONAL ACTIVATOR HCAR"/>
    <property type="match status" value="1"/>
</dbReference>
<dbReference type="RefSeq" id="WP_089215742.1">
    <property type="nucleotide sequence ID" value="NZ_FZPA01000005.1"/>
</dbReference>
<dbReference type="SUPFAM" id="SSF53850">
    <property type="entry name" value="Periplasmic binding protein-like II"/>
    <property type="match status" value="1"/>
</dbReference>
<protein>
    <submittedName>
        <fullName evidence="6">DNA-binding transcriptional regulator, LysR family</fullName>
    </submittedName>
</protein>
<evidence type="ECO:0000256" key="2">
    <source>
        <dbReference type="ARBA" id="ARBA00023015"/>
    </source>
</evidence>
<dbReference type="Proteomes" id="UP000198339">
    <property type="component" value="Unassembled WGS sequence"/>
</dbReference>
<dbReference type="Pfam" id="PF00126">
    <property type="entry name" value="HTH_1"/>
    <property type="match status" value="1"/>
</dbReference>
<dbReference type="AlphaFoldDB" id="A0A239HD17"/>
<evidence type="ECO:0000256" key="1">
    <source>
        <dbReference type="ARBA" id="ARBA00009437"/>
    </source>
</evidence>
<dbReference type="Gene3D" id="1.10.10.10">
    <property type="entry name" value="Winged helix-like DNA-binding domain superfamily/Winged helix DNA-binding domain"/>
    <property type="match status" value="1"/>
</dbReference>
<dbReference type="PANTHER" id="PTHR30346">
    <property type="entry name" value="TRANSCRIPTIONAL DUAL REGULATOR HCAR-RELATED"/>
    <property type="match status" value="1"/>
</dbReference>
<evidence type="ECO:0000313" key="6">
    <source>
        <dbReference type="EMBL" id="SNS79051.1"/>
    </source>
</evidence>
<accession>A0A239HD17</accession>
<evidence type="ECO:0000259" key="5">
    <source>
        <dbReference type="PROSITE" id="PS50931"/>
    </source>
</evidence>
<dbReference type="PRINTS" id="PR00039">
    <property type="entry name" value="HTHLYSR"/>
</dbReference>
<sequence length="292" mass="30865">MDLRQLRYFVAIAETKNFNRAAERLNVSQPPLTVAIRKLEEELGVRLFDRSSRGASLTAAGAAVLPAARASLENAAAVREFARLGAKGESGRLRIGFIGSAVSGLLPRIIPAFRAKFPRVELELAEMTSLGIAQALEARELDVGLVRLPMIRGGDLRLSVIERDLLFAALPGATDSGTDTPIPLSRLAEEPFIVHSPVSILHAVTLLACQAAGFVPRIAQEAVQIQTILSLVESGLGVSLVPAKMARSVPQGVVLRALREPVAIATGVASRPDAGPLARNFIAVAEGHGDNG</sequence>
<dbReference type="InterPro" id="IPR000847">
    <property type="entry name" value="LysR_HTH_N"/>
</dbReference>
<dbReference type="FunFam" id="1.10.10.10:FF:000001">
    <property type="entry name" value="LysR family transcriptional regulator"/>
    <property type="match status" value="1"/>
</dbReference>
<proteinExistence type="inferred from homology"/>
<comment type="similarity">
    <text evidence="1">Belongs to the LysR transcriptional regulatory family.</text>
</comment>
<name>A0A239HD17_9SPHN</name>
<gene>
    <name evidence="6" type="ORF">SAMN06295955_10590</name>
</gene>
<dbReference type="OrthoDB" id="9815174at2"/>
<organism evidence="6 7">
    <name type="scientific">Sphingopyxis indica</name>
    <dbReference type="NCBI Taxonomy" id="436663"/>
    <lineage>
        <taxon>Bacteria</taxon>
        <taxon>Pseudomonadati</taxon>
        <taxon>Pseudomonadota</taxon>
        <taxon>Alphaproteobacteria</taxon>
        <taxon>Sphingomonadales</taxon>
        <taxon>Sphingomonadaceae</taxon>
        <taxon>Sphingopyxis</taxon>
    </lineage>
</organism>
<dbReference type="PROSITE" id="PS50931">
    <property type="entry name" value="HTH_LYSR"/>
    <property type="match status" value="1"/>
</dbReference>
<evidence type="ECO:0000313" key="7">
    <source>
        <dbReference type="Proteomes" id="UP000198339"/>
    </source>
</evidence>
<evidence type="ECO:0000256" key="4">
    <source>
        <dbReference type="ARBA" id="ARBA00023163"/>
    </source>
</evidence>
<dbReference type="Gene3D" id="3.40.190.10">
    <property type="entry name" value="Periplasmic binding protein-like II"/>
    <property type="match status" value="2"/>
</dbReference>
<dbReference type="GO" id="GO:0003700">
    <property type="term" value="F:DNA-binding transcription factor activity"/>
    <property type="evidence" value="ECO:0007669"/>
    <property type="project" value="InterPro"/>
</dbReference>